<evidence type="ECO:0000313" key="2">
    <source>
        <dbReference type="EMBL" id="OEV19519.1"/>
    </source>
</evidence>
<accession>A0A1E7LTH2</accession>
<dbReference type="AlphaFoldDB" id="A0A1E7LTH2"/>
<gene>
    <name evidence="2" type="ORF">AN221_17140</name>
</gene>
<evidence type="ECO:0000256" key="1">
    <source>
        <dbReference type="SAM" id="MobiDB-lite"/>
    </source>
</evidence>
<evidence type="ECO:0000313" key="3">
    <source>
        <dbReference type="Proteomes" id="UP000175971"/>
    </source>
</evidence>
<name>A0A1E7LTH2_9ACTN</name>
<proteinExistence type="predicted"/>
<keyword evidence="3" id="KW-1185">Reference proteome</keyword>
<sequence length="68" mass="7460">MFGWSGKVEGRERSRVIRFRRGPPSGQPGAEEHQGGYGQHDQDGDDPSGGRHRCLGTDSARVNGRTPR</sequence>
<comment type="caution">
    <text evidence="2">The sequence shown here is derived from an EMBL/GenBank/DDBJ whole genome shotgun (WGS) entry which is preliminary data.</text>
</comment>
<reference evidence="2 3" key="1">
    <citation type="journal article" date="2016" name="Front. Microbiol.">
        <title>Comparative Genomics Analysis of Streptomyces Species Reveals Their Adaptation to the Marine Environment and Their Diversity at the Genomic Level.</title>
        <authorList>
            <person name="Tian X."/>
            <person name="Zhang Z."/>
            <person name="Yang T."/>
            <person name="Chen M."/>
            <person name="Li J."/>
            <person name="Chen F."/>
            <person name="Yang J."/>
            <person name="Li W."/>
            <person name="Zhang B."/>
            <person name="Zhang Z."/>
            <person name="Wu J."/>
            <person name="Zhang C."/>
            <person name="Long L."/>
            <person name="Xiao J."/>
        </authorList>
    </citation>
    <scope>NUCLEOTIDE SEQUENCE [LARGE SCALE GENOMIC DNA]</scope>
    <source>
        <strain evidence="2 3">SCSIO M10372</strain>
    </source>
</reference>
<protein>
    <submittedName>
        <fullName evidence="2">Uncharacterized protein</fullName>
    </submittedName>
</protein>
<feature type="region of interest" description="Disordered" evidence="1">
    <location>
        <begin position="1"/>
        <end position="68"/>
    </location>
</feature>
<dbReference type="Proteomes" id="UP000175971">
    <property type="component" value="Unassembled WGS sequence"/>
</dbReference>
<organism evidence="2 3">
    <name type="scientific">Streptomyces nanshensis</name>
    <dbReference type="NCBI Taxonomy" id="518642"/>
    <lineage>
        <taxon>Bacteria</taxon>
        <taxon>Bacillati</taxon>
        <taxon>Actinomycetota</taxon>
        <taxon>Actinomycetes</taxon>
        <taxon>Kitasatosporales</taxon>
        <taxon>Streptomycetaceae</taxon>
        <taxon>Streptomyces</taxon>
    </lineage>
</organism>
<dbReference type="EMBL" id="LJGZ01000083">
    <property type="protein sequence ID" value="OEV19519.1"/>
    <property type="molecule type" value="Genomic_DNA"/>
</dbReference>